<dbReference type="InterPro" id="IPR027304">
    <property type="entry name" value="Trigger_fact/SurA_dom_sf"/>
</dbReference>
<dbReference type="SUPFAM" id="SSF109998">
    <property type="entry name" value="Triger factor/SurA peptide-binding domain-like"/>
    <property type="match status" value="1"/>
</dbReference>
<protein>
    <submittedName>
        <fullName evidence="1">Uncharacterized protein</fullName>
    </submittedName>
</protein>
<sequence>MKKRNQILIAGSCLLAIGGSILFYSKSDDAGQDFDKTKAFAELTRENPYLKNDKLKPVNHDIYATGDHITITDEELEWQTEVFKLTNSKVPEEDAFNFICKFKSLYYAATQNGFSTSDEELDRAIEFNVETYEQMKKEGEVDALYEAYGGAKNYEDAMREVTRKSMTIEKYMSSLKEEYAQNFTEEQIALGELEEKWADKRMEIEKSMVEQENIQRQ</sequence>
<comment type="caution">
    <text evidence="1">The sequence shown here is derived from an EMBL/GenBank/DDBJ whole genome shotgun (WGS) entry which is preliminary data.</text>
</comment>
<keyword evidence="2" id="KW-1185">Reference proteome</keyword>
<dbReference type="Proteomes" id="UP001600943">
    <property type="component" value="Unassembled WGS sequence"/>
</dbReference>
<organism evidence="1 2">
    <name type="scientific">Blautia hominis</name>
    <dbReference type="NCBI Taxonomy" id="2025493"/>
    <lineage>
        <taxon>Bacteria</taxon>
        <taxon>Bacillati</taxon>
        <taxon>Bacillota</taxon>
        <taxon>Clostridia</taxon>
        <taxon>Lachnospirales</taxon>
        <taxon>Lachnospiraceae</taxon>
        <taxon>Blautia</taxon>
    </lineage>
</organism>
<gene>
    <name evidence="1" type="ORF">K040078D81_47970</name>
</gene>
<accession>A0ABQ0BGU2</accession>
<dbReference type="EMBL" id="BAABYW010000001">
    <property type="protein sequence ID" value="GAA6410680.1"/>
    <property type="molecule type" value="Genomic_DNA"/>
</dbReference>
<evidence type="ECO:0000313" key="1">
    <source>
        <dbReference type="EMBL" id="GAA6410680.1"/>
    </source>
</evidence>
<evidence type="ECO:0000313" key="2">
    <source>
        <dbReference type="Proteomes" id="UP001600943"/>
    </source>
</evidence>
<proteinExistence type="predicted"/>
<reference evidence="1 2" key="1">
    <citation type="submission" date="2024-04" db="EMBL/GenBank/DDBJ databases">
        <title>Defined microbial consortia suppress multidrug-resistant proinflammatory Enterobacteriaceae via ecological control.</title>
        <authorList>
            <person name="Furuichi M."/>
            <person name="Kawaguchi T."/>
            <person name="Pust M."/>
            <person name="Yasuma K."/>
            <person name="Plichta D."/>
            <person name="Hasegawa N."/>
            <person name="Ohya T."/>
            <person name="Bhattarai S."/>
            <person name="Sasajima S."/>
            <person name="Aoto Y."/>
            <person name="Tuganbaev T."/>
            <person name="Yaginuma M."/>
            <person name="Ueda M."/>
            <person name="Okahashi N."/>
            <person name="Amafuji K."/>
            <person name="Kiridooshi Y."/>
            <person name="Sugita K."/>
            <person name="Strazar M."/>
            <person name="Skelly A."/>
            <person name="Suda W."/>
            <person name="Hattori M."/>
            <person name="Nakamoto N."/>
            <person name="Caballero S."/>
            <person name="Norman J."/>
            <person name="Olle B."/>
            <person name="Tanoue T."/>
            <person name="Arita M."/>
            <person name="Bucci V."/>
            <person name="Atarashi K."/>
            <person name="Xavier R."/>
            <person name="Honda K."/>
        </authorList>
    </citation>
    <scope>NUCLEOTIDE SEQUENCE [LARGE SCALE GENOMIC DNA]</scope>
    <source>
        <strain evidence="2">k04-0078-D8-1</strain>
    </source>
</reference>
<dbReference type="RefSeq" id="WP_390409104.1">
    <property type="nucleotide sequence ID" value="NZ_BAABYW010000001.1"/>
</dbReference>
<name>A0ABQ0BGU2_9FIRM</name>